<reference evidence="6" key="1">
    <citation type="submission" date="2014-03" db="EMBL/GenBank/DDBJ databases">
        <authorList>
            <person name="Aksoy S."/>
            <person name="Warren W."/>
            <person name="Wilson R.K."/>
        </authorList>
    </citation>
    <scope>NUCLEOTIDE SEQUENCE [LARGE SCALE GENOMIC DNA]</scope>
    <source>
        <strain evidence="6">IAEA</strain>
    </source>
</reference>
<accession>A0A1A9WTW9</accession>
<dbReference type="InterPro" id="IPR029058">
    <property type="entry name" value="AB_hydrolase_fold"/>
</dbReference>
<evidence type="ECO:0000259" key="4">
    <source>
        <dbReference type="Pfam" id="PF02230"/>
    </source>
</evidence>
<dbReference type="AlphaFoldDB" id="A0A1A9WTW9"/>
<dbReference type="Proteomes" id="UP000091820">
    <property type="component" value="Unassembled WGS sequence"/>
</dbReference>
<dbReference type="Pfam" id="PF02230">
    <property type="entry name" value="Abhydrolase_2"/>
    <property type="match status" value="1"/>
</dbReference>
<dbReference type="GO" id="GO:0008474">
    <property type="term" value="F:palmitoyl-(protein) hydrolase activity"/>
    <property type="evidence" value="ECO:0007669"/>
    <property type="project" value="UniProtKB-EC"/>
</dbReference>
<dbReference type="GO" id="GO:0005737">
    <property type="term" value="C:cytoplasm"/>
    <property type="evidence" value="ECO:0007669"/>
    <property type="project" value="TreeGrafter"/>
</dbReference>
<dbReference type="VEuPathDB" id="VectorBase:GBRI031811"/>
<keyword evidence="3" id="KW-0378">Hydrolase</keyword>
<feature type="domain" description="Phospholipase/carboxylesterase/thioesterase" evidence="4">
    <location>
        <begin position="13"/>
        <end position="223"/>
    </location>
</feature>
<keyword evidence="6" id="KW-1185">Reference proteome</keyword>
<dbReference type="PANTHER" id="PTHR10655">
    <property type="entry name" value="LYSOPHOSPHOLIPASE-RELATED"/>
    <property type="match status" value="1"/>
</dbReference>
<dbReference type="Gene3D" id="3.40.50.1820">
    <property type="entry name" value="alpha/beta hydrolase"/>
    <property type="match status" value="1"/>
</dbReference>
<dbReference type="EnsemblMetazoa" id="GBRI031811-RA">
    <property type="protein sequence ID" value="GBRI031811-PA"/>
    <property type="gene ID" value="GBRI031811"/>
</dbReference>
<reference evidence="5" key="2">
    <citation type="submission" date="2020-05" db="UniProtKB">
        <authorList>
            <consortium name="EnsemblMetazoa"/>
        </authorList>
    </citation>
    <scope>IDENTIFICATION</scope>
    <source>
        <strain evidence="5">IAEA</strain>
    </source>
</reference>
<dbReference type="SUPFAM" id="SSF53474">
    <property type="entry name" value="alpha/beta-Hydrolases"/>
    <property type="match status" value="1"/>
</dbReference>
<dbReference type="EC" id="3.1.2.22" evidence="2"/>
<comment type="similarity">
    <text evidence="1">Belongs to the AB hydrolase superfamily. AB hydrolase 2 family.</text>
</comment>
<protein>
    <recommendedName>
        <fullName evidence="2">palmitoyl-protein hydrolase</fullName>
        <ecNumber evidence="2">3.1.2.22</ecNumber>
    </recommendedName>
</protein>
<dbReference type="GO" id="GO:0052689">
    <property type="term" value="F:carboxylic ester hydrolase activity"/>
    <property type="evidence" value="ECO:0007669"/>
    <property type="project" value="TreeGrafter"/>
</dbReference>
<dbReference type="InterPro" id="IPR003140">
    <property type="entry name" value="PLipase/COase/thioEstase"/>
</dbReference>
<dbReference type="STRING" id="37001.A0A1A9WTW9"/>
<name>A0A1A9WTW9_9MUSC</name>
<organism evidence="5 6">
    <name type="scientific">Glossina brevipalpis</name>
    <dbReference type="NCBI Taxonomy" id="37001"/>
    <lineage>
        <taxon>Eukaryota</taxon>
        <taxon>Metazoa</taxon>
        <taxon>Ecdysozoa</taxon>
        <taxon>Arthropoda</taxon>
        <taxon>Hexapoda</taxon>
        <taxon>Insecta</taxon>
        <taxon>Pterygota</taxon>
        <taxon>Neoptera</taxon>
        <taxon>Endopterygota</taxon>
        <taxon>Diptera</taxon>
        <taxon>Brachycera</taxon>
        <taxon>Muscomorpha</taxon>
        <taxon>Hippoboscoidea</taxon>
        <taxon>Glossinidae</taxon>
        <taxon>Glossina</taxon>
    </lineage>
</organism>
<dbReference type="PANTHER" id="PTHR10655:SF17">
    <property type="entry name" value="LYSOPHOSPHOLIPASE-LIKE PROTEIN 1"/>
    <property type="match status" value="1"/>
</dbReference>
<evidence type="ECO:0000256" key="2">
    <source>
        <dbReference type="ARBA" id="ARBA00012423"/>
    </source>
</evidence>
<evidence type="ECO:0000313" key="6">
    <source>
        <dbReference type="Proteomes" id="UP000091820"/>
    </source>
</evidence>
<evidence type="ECO:0000256" key="3">
    <source>
        <dbReference type="ARBA" id="ARBA00022801"/>
    </source>
</evidence>
<sequence length="237" mass="26967">MMKLRLLSKSANNLKHNATVIFLHGTGDTGPGIREWVHEILERELEFPHIKMLYPTAPLQSYTPIDGELSTVWFDRPIAMNIPENRKTMEKAYDIIRKLINNEIKDGIPVNRIIVGGFSMGGALALHAGYHVNRHLAGIIAYASFINNDSIIYETLERASGTKFPELLMFHGGDDPVIPLHWSQHVYKKLRKLGVQGQFKIVPDIGHDLEKHALEDMENWISKKLFPLKTVEREKLG</sequence>
<evidence type="ECO:0000256" key="1">
    <source>
        <dbReference type="ARBA" id="ARBA00006499"/>
    </source>
</evidence>
<evidence type="ECO:0000313" key="5">
    <source>
        <dbReference type="EnsemblMetazoa" id="GBRI031811-PA"/>
    </source>
</evidence>
<dbReference type="InterPro" id="IPR050565">
    <property type="entry name" value="LYPA1-2/EST-like"/>
</dbReference>
<proteinExistence type="inferred from homology"/>